<feature type="domain" description="Fe2OG dioxygenase" evidence="10">
    <location>
        <begin position="277"/>
        <end position="418"/>
    </location>
</feature>
<proteinExistence type="predicted"/>
<protein>
    <recommendedName>
        <fullName evidence="13">Fe2OG dioxygenase domain-containing protein</fullName>
    </recommendedName>
</protein>
<dbReference type="InterPro" id="IPR045054">
    <property type="entry name" value="P4HA-like"/>
</dbReference>
<evidence type="ECO:0000313" key="11">
    <source>
        <dbReference type="EnsemblMetazoa" id="XP_038066361.1"/>
    </source>
</evidence>
<evidence type="ECO:0000256" key="4">
    <source>
        <dbReference type="ARBA" id="ARBA00022896"/>
    </source>
</evidence>
<dbReference type="PROSITE" id="PS50222">
    <property type="entry name" value="EF_HAND_2"/>
    <property type="match status" value="1"/>
</dbReference>
<dbReference type="InterPro" id="IPR005123">
    <property type="entry name" value="Oxoglu/Fe-dep_dioxygenase_dom"/>
</dbReference>
<keyword evidence="5" id="KW-0223">Dioxygenase</keyword>
<dbReference type="GO" id="GO:0005506">
    <property type="term" value="F:iron ion binding"/>
    <property type="evidence" value="ECO:0007669"/>
    <property type="project" value="InterPro"/>
</dbReference>
<dbReference type="EnsemblMetazoa" id="XM_038210432.1">
    <property type="protein sequence ID" value="XP_038066360.1"/>
    <property type="gene ID" value="LOC119736413"/>
</dbReference>
<dbReference type="InterPro" id="IPR002048">
    <property type="entry name" value="EF_hand_dom"/>
</dbReference>
<dbReference type="RefSeq" id="XP_038066360.1">
    <property type="nucleotide sequence ID" value="XM_038210432.1"/>
</dbReference>
<keyword evidence="12" id="KW-1185">Reference proteome</keyword>
<dbReference type="Proteomes" id="UP000887568">
    <property type="component" value="Unplaced"/>
</dbReference>
<comment type="cofactor">
    <cofactor evidence="1">
        <name>L-ascorbate</name>
        <dbReference type="ChEBI" id="CHEBI:38290"/>
    </cofactor>
</comment>
<keyword evidence="2" id="KW-0479">Metal-binding</keyword>
<dbReference type="InterPro" id="IPR011992">
    <property type="entry name" value="EF-hand-dom_pair"/>
</dbReference>
<evidence type="ECO:0000256" key="5">
    <source>
        <dbReference type="ARBA" id="ARBA00022964"/>
    </source>
</evidence>
<evidence type="ECO:0000259" key="10">
    <source>
        <dbReference type="PROSITE" id="PS51471"/>
    </source>
</evidence>
<dbReference type="AlphaFoldDB" id="A0A914ASN3"/>
<keyword evidence="3" id="KW-0106">Calcium</keyword>
<dbReference type="InterPro" id="IPR044862">
    <property type="entry name" value="Pro_4_hyd_alph_FE2OG_OXY"/>
</dbReference>
<dbReference type="PANTHER" id="PTHR10869">
    <property type="entry name" value="PROLYL 4-HYDROXYLASE ALPHA SUBUNIT"/>
    <property type="match status" value="1"/>
</dbReference>
<evidence type="ECO:0000259" key="9">
    <source>
        <dbReference type="PROSITE" id="PS50222"/>
    </source>
</evidence>
<feature type="domain" description="EF-hand" evidence="9">
    <location>
        <begin position="148"/>
        <end position="183"/>
    </location>
</feature>
<evidence type="ECO:0008006" key="13">
    <source>
        <dbReference type="Google" id="ProtNLM"/>
    </source>
</evidence>
<name>A0A914ASN3_PATMI</name>
<dbReference type="PROSITE" id="PS00018">
    <property type="entry name" value="EF_HAND_1"/>
    <property type="match status" value="1"/>
</dbReference>
<evidence type="ECO:0000256" key="6">
    <source>
        <dbReference type="ARBA" id="ARBA00023002"/>
    </source>
</evidence>
<dbReference type="InterPro" id="IPR006620">
    <property type="entry name" value="Pro_4_hyd_alph"/>
</dbReference>
<feature type="region of interest" description="Disordered" evidence="8">
    <location>
        <begin position="127"/>
        <end position="148"/>
    </location>
</feature>
<dbReference type="OMA" id="WINAPFE"/>
<evidence type="ECO:0000256" key="8">
    <source>
        <dbReference type="SAM" id="MobiDB-lite"/>
    </source>
</evidence>
<accession>A0A914ASN3</accession>
<dbReference type="SMART" id="SM00702">
    <property type="entry name" value="P4Hc"/>
    <property type="match status" value="1"/>
</dbReference>
<keyword evidence="6" id="KW-0560">Oxidoreductase</keyword>
<evidence type="ECO:0000256" key="1">
    <source>
        <dbReference type="ARBA" id="ARBA00001961"/>
    </source>
</evidence>
<evidence type="ECO:0000256" key="3">
    <source>
        <dbReference type="ARBA" id="ARBA00022837"/>
    </source>
</evidence>
<dbReference type="OrthoDB" id="420380at2759"/>
<keyword evidence="7" id="KW-0408">Iron</keyword>
<dbReference type="Gene3D" id="2.60.120.620">
    <property type="entry name" value="q2cbj1_9rhob like domain"/>
    <property type="match status" value="1"/>
</dbReference>
<dbReference type="GO" id="GO:0005783">
    <property type="term" value="C:endoplasmic reticulum"/>
    <property type="evidence" value="ECO:0007669"/>
    <property type="project" value="TreeGrafter"/>
</dbReference>
<keyword evidence="4" id="KW-0847">Vitamin C</keyword>
<evidence type="ECO:0000256" key="2">
    <source>
        <dbReference type="ARBA" id="ARBA00022723"/>
    </source>
</evidence>
<reference evidence="11" key="1">
    <citation type="submission" date="2022-11" db="UniProtKB">
        <authorList>
            <consortium name="EnsemblMetazoa"/>
        </authorList>
    </citation>
    <scope>IDENTIFICATION</scope>
</reference>
<dbReference type="SUPFAM" id="SSF47473">
    <property type="entry name" value="EF-hand"/>
    <property type="match status" value="1"/>
</dbReference>
<evidence type="ECO:0000313" key="12">
    <source>
        <dbReference type="Proteomes" id="UP000887568"/>
    </source>
</evidence>
<feature type="compositionally biased region" description="Acidic residues" evidence="8">
    <location>
        <begin position="127"/>
        <end position="137"/>
    </location>
</feature>
<dbReference type="GO" id="GO:0031418">
    <property type="term" value="F:L-ascorbic acid binding"/>
    <property type="evidence" value="ECO:0007669"/>
    <property type="project" value="UniProtKB-KW"/>
</dbReference>
<dbReference type="GO" id="GO:0004656">
    <property type="term" value="F:procollagen-proline 4-dioxygenase activity"/>
    <property type="evidence" value="ECO:0007669"/>
    <property type="project" value="TreeGrafter"/>
</dbReference>
<dbReference type="PROSITE" id="PS51471">
    <property type="entry name" value="FE2OG_OXY"/>
    <property type="match status" value="1"/>
</dbReference>
<dbReference type="EnsemblMetazoa" id="XM_038210433.1">
    <property type="protein sequence ID" value="XP_038066361.1"/>
    <property type="gene ID" value="LOC119736413"/>
</dbReference>
<dbReference type="GO" id="GO:0005509">
    <property type="term" value="F:calcium ion binding"/>
    <property type="evidence" value="ECO:0007669"/>
    <property type="project" value="InterPro"/>
</dbReference>
<dbReference type="PANTHER" id="PTHR10869:SF246">
    <property type="entry name" value="TRANSMEMBRANE PROLYL 4-HYDROXYLASE"/>
    <property type="match status" value="1"/>
</dbReference>
<sequence length="481" mass="54342">MRISDLTRRCAAACRGEARQLFPLVLAALVVIRSAGLANSKEQPGDTGEKLTLFQLDPVEKGYVRDFEAEPDRVLQVETKALQPPLFEIRGFLSPDECDYIIEQALRGGLYPSGVNDDAYYKDLAQEEEGEVDDQDDGQAAGELDREAEERNADSVFVDLDVNDDMVLDTEELLSVLNTDNAFLRHKDVLQMYSDLGLDPDSDGQLTRDEFVSLVFSDRLADVERWVWQQTGHGENKIRESKQAWLGEPGPATDPVLAAMQRRVVSLTRLPESIVQWSEQLQVVRYEPGGHFHAHYDSNELDGEMDCMLNGVSGRFCRFMTILYYLDDDVSGGETAFPIADNGTYSDRATKTEIYDLSDHCHDANLYIKPEKGKAIMWYNHYINETTGWLGDLNLFSLHGGCEVLQGTKWIANNWIWVDDSYERQTQFLRNVQRTLSEEEQTKASVELSLPQRVASKTDLLSELFSVFRAKTDTCSSGDEL</sequence>
<dbReference type="GeneID" id="119736413"/>
<evidence type="ECO:0000256" key="7">
    <source>
        <dbReference type="ARBA" id="ARBA00023004"/>
    </source>
</evidence>
<dbReference type="RefSeq" id="XP_038066361.1">
    <property type="nucleotide sequence ID" value="XM_038210433.1"/>
</dbReference>
<organism evidence="11 12">
    <name type="scientific">Patiria miniata</name>
    <name type="common">Bat star</name>
    <name type="synonym">Asterina miniata</name>
    <dbReference type="NCBI Taxonomy" id="46514"/>
    <lineage>
        <taxon>Eukaryota</taxon>
        <taxon>Metazoa</taxon>
        <taxon>Echinodermata</taxon>
        <taxon>Eleutherozoa</taxon>
        <taxon>Asterozoa</taxon>
        <taxon>Asteroidea</taxon>
        <taxon>Valvatacea</taxon>
        <taxon>Valvatida</taxon>
        <taxon>Asterinidae</taxon>
        <taxon>Patiria</taxon>
    </lineage>
</organism>
<dbReference type="InterPro" id="IPR018247">
    <property type="entry name" value="EF_Hand_1_Ca_BS"/>
</dbReference>
<dbReference type="Gene3D" id="1.10.238.10">
    <property type="entry name" value="EF-hand"/>
    <property type="match status" value="1"/>
</dbReference>
<dbReference type="Pfam" id="PF13640">
    <property type="entry name" value="2OG-FeII_Oxy_3"/>
    <property type="match status" value="1"/>
</dbReference>